<evidence type="ECO:0000256" key="1">
    <source>
        <dbReference type="SAM" id="MobiDB-lite"/>
    </source>
</evidence>
<dbReference type="EMBL" id="JBANDL010000002">
    <property type="protein sequence ID" value="MEI2453438.1"/>
    <property type="molecule type" value="Genomic_DNA"/>
</dbReference>
<dbReference type="PANTHER" id="PTHR47515:SF2">
    <property type="entry name" value="INTEGRASE CORE DOMAIN PROTEIN"/>
    <property type="match status" value="1"/>
</dbReference>
<gene>
    <name evidence="3" type="ORF">V2J18_01975</name>
</gene>
<proteinExistence type="predicted"/>
<sequence length="100" mass="11777">MDNGLELISATLKQWAKRHSVDLVQIQPGKPPQNAYIERFNRTFRAESLDRFAFIALDEARRMAEDWRHRYTHHRPRRSMGGLSPHHYAMENLPSTSSFK</sequence>
<keyword evidence="4" id="KW-1185">Reference proteome</keyword>
<organism evidence="3 4">
    <name type="scientific">Lysobacter firmicutimachus</name>
    <dbReference type="NCBI Taxonomy" id="1792846"/>
    <lineage>
        <taxon>Bacteria</taxon>
        <taxon>Pseudomonadati</taxon>
        <taxon>Pseudomonadota</taxon>
        <taxon>Gammaproteobacteria</taxon>
        <taxon>Lysobacterales</taxon>
        <taxon>Lysobacteraceae</taxon>
        <taxon>Lysobacter</taxon>
    </lineage>
</organism>
<dbReference type="Proteomes" id="UP001387215">
    <property type="component" value="Unassembled WGS sequence"/>
</dbReference>
<feature type="domain" description="Integrase catalytic" evidence="2">
    <location>
        <begin position="1"/>
        <end position="93"/>
    </location>
</feature>
<dbReference type="Pfam" id="PF13683">
    <property type="entry name" value="rve_3"/>
    <property type="match status" value="1"/>
</dbReference>
<accession>A0ABU8CXE9</accession>
<dbReference type="PANTHER" id="PTHR47515">
    <property type="entry name" value="LOW CALCIUM RESPONSE LOCUS PROTEIN T"/>
    <property type="match status" value="1"/>
</dbReference>
<dbReference type="InterPro" id="IPR012337">
    <property type="entry name" value="RNaseH-like_sf"/>
</dbReference>
<dbReference type="RefSeq" id="WP_336130758.1">
    <property type="nucleotide sequence ID" value="NZ_JBANDL010000002.1"/>
</dbReference>
<feature type="region of interest" description="Disordered" evidence="1">
    <location>
        <begin position="75"/>
        <end position="100"/>
    </location>
</feature>
<evidence type="ECO:0000313" key="3">
    <source>
        <dbReference type="EMBL" id="MEI2453438.1"/>
    </source>
</evidence>
<evidence type="ECO:0000313" key="4">
    <source>
        <dbReference type="Proteomes" id="UP001387215"/>
    </source>
</evidence>
<dbReference type="Gene3D" id="3.30.420.10">
    <property type="entry name" value="Ribonuclease H-like superfamily/Ribonuclease H"/>
    <property type="match status" value="1"/>
</dbReference>
<dbReference type="SUPFAM" id="SSF53098">
    <property type="entry name" value="Ribonuclease H-like"/>
    <property type="match status" value="1"/>
</dbReference>
<evidence type="ECO:0000259" key="2">
    <source>
        <dbReference type="PROSITE" id="PS50994"/>
    </source>
</evidence>
<name>A0ABU8CXE9_9GAMM</name>
<dbReference type="PROSITE" id="PS50994">
    <property type="entry name" value="INTEGRASE"/>
    <property type="match status" value="1"/>
</dbReference>
<protein>
    <submittedName>
        <fullName evidence="3">Integrase core domain-containing protein</fullName>
    </submittedName>
</protein>
<comment type="caution">
    <text evidence="3">The sequence shown here is derived from an EMBL/GenBank/DDBJ whole genome shotgun (WGS) entry which is preliminary data.</text>
</comment>
<dbReference type="InterPro" id="IPR001584">
    <property type="entry name" value="Integrase_cat-core"/>
</dbReference>
<dbReference type="InterPro" id="IPR036397">
    <property type="entry name" value="RNaseH_sf"/>
</dbReference>
<reference evidence="3 4" key="1">
    <citation type="submission" date="2024-02" db="EMBL/GenBank/DDBJ databases">
        <title>Lysobacter Genome Sequencing and Mining.</title>
        <authorList>
            <person name="Bierman J."/>
            <person name="Walker M.C."/>
        </authorList>
    </citation>
    <scope>NUCLEOTIDE SEQUENCE [LARGE SCALE GENOMIC DNA]</scope>
    <source>
        <strain evidence="3 4">PB6250</strain>
    </source>
</reference>